<feature type="compositionally biased region" description="Basic and acidic residues" evidence="2">
    <location>
        <begin position="1498"/>
        <end position="1514"/>
    </location>
</feature>
<protein>
    <submittedName>
        <fullName evidence="5">GIP protein</fullName>
    </submittedName>
</protein>
<dbReference type="Proteomes" id="UP000604046">
    <property type="component" value="Unassembled WGS sequence"/>
</dbReference>
<feature type="region of interest" description="Disordered" evidence="2">
    <location>
        <begin position="1287"/>
        <end position="1312"/>
    </location>
</feature>
<dbReference type="GO" id="GO:0003676">
    <property type="term" value="F:nucleic acid binding"/>
    <property type="evidence" value="ECO:0007669"/>
    <property type="project" value="InterPro"/>
</dbReference>
<feature type="region of interest" description="Disordered" evidence="2">
    <location>
        <begin position="589"/>
        <end position="609"/>
    </location>
</feature>
<feature type="region of interest" description="Disordered" evidence="2">
    <location>
        <begin position="2545"/>
        <end position="2605"/>
    </location>
</feature>
<dbReference type="SUPFAM" id="SSF53098">
    <property type="entry name" value="Ribonuclease H-like"/>
    <property type="match status" value="1"/>
</dbReference>
<dbReference type="GO" id="GO:0008270">
    <property type="term" value="F:zinc ion binding"/>
    <property type="evidence" value="ECO:0007669"/>
    <property type="project" value="UniProtKB-KW"/>
</dbReference>
<feature type="region of interest" description="Disordered" evidence="2">
    <location>
        <begin position="130"/>
        <end position="153"/>
    </location>
</feature>
<evidence type="ECO:0000259" key="4">
    <source>
        <dbReference type="PROSITE" id="PS50994"/>
    </source>
</evidence>
<name>A0A812PT68_9DINO</name>
<feature type="domain" description="CCHC-type" evidence="3">
    <location>
        <begin position="714"/>
        <end position="729"/>
    </location>
</feature>
<organism evidence="5 6">
    <name type="scientific">Symbiodinium natans</name>
    <dbReference type="NCBI Taxonomy" id="878477"/>
    <lineage>
        <taxon>Eukaryota</taxon>
        <taxon>Sar</taxon>
        <taxon>Alveolata</taxon>
        <taxon>Dinophyceae</taxon>
        <taxon>Suessiales</taxon>
        <taxon>Symbiodiniaceae</taxon>
        <taxon>Symbiodinium</taxon>
    </lineage>
</organism>
<feature type="compositionally biased region" description="Polar residues" evidence="2">
    <location>
        <begin position="2570"/>
        <end position="2579"/>
    </location>
</feature>
<dbReference type="PANTHER" id="PTHR37984">
    <property type="entry name" value="PROTEIN CBG26694"/>
    <property type="match status" value="1"/>
</dbReference>
<dbReference type="InterPro" id="IPR036397">
    <property type="entry name" value="RNaseH_sf"/>
</dbReference>
<evidence type="ECO:0000313" key="5">
    <source>
        <dbReference type="EMBL" id="CAE7374918.1"/>
    </source>
</evidence>
<dbReference type="SMART" id="SM00343">
    <property type="entry name" value="ZnF_C2HC"/>
    <property type="match status" value="1"/>
</dbReference>
<feature type="compositionally biased region" description="Basic residues" evidence="2">
    <location>
        <begin position="676"/>
        <end position="692"/>
    </location>
</feature>
<dbReference type="Gene3D" id="3.30.420.10">
    <property type="entry name" value="Ribonuclease H-like superfamily/Ribonuclease H"/>
    <property type="match status" value="1"/>
</dbReference>
<gene>
    <name evidence="5" type="primary">GIP</name>
    <name evidence="5" type="ORF">SNAT2548_LOCUS20482</name>
</gene>
<dbReference type="PANTHER" id="PTHR37984:SF8">
    <property type="entry name" value="CCHC-TYPE DOMAIN-CONTAINING PROTEIN"/>
    <property type="match status" value="1"/>
</dbReference>
<feature type="region of interest" description="Disordered" evidence="2">
    <location>
        <begin position="1386"/>
        <end position="1530"/>
    </location>
</feature>
<keyword evidence="1" id="KW-0863">Zinc-finger</keyword>
<dbReference type="InterPro" id="IPR001584">
    <property type="entry name" value="Integrase_cat-core"/>
</dbReference>
<feature type="region of interest" description="Disordered" evidence="2">
    <location>
        <begin position="649"/>
        <end position="703"/>
    </location>
</feature>
<dbReference type="InterPro" id="IPR050951">
    <property type="entry name" value="Retrovirus_Pol_polyprotein"/>
</dbReference>
<feature type="region of interest" description="Disordered" evidence="2">
    <location>
        <begin position="2029"/>
        <end position="2069"/>
    </location>
</feature>
<feature type="compositionally biased region" description="Basic and acidic residues" evidence="2">
    <location>
        <begin position="1293"/>
        <end position="1312"/>
    </location>
</feature>
<feature type="region of interest" description="Disordered" evidence="2">
    <location>
        <begin position="915"/>
        <end position="934"/>
    </location>
</feature>
<feature type="compositionally biased region" description="Low complexity" evidence="2">
    <location>
        <begin position="1422"/>
        <end position="1431"/>
    </location>
</feature>
<keyword evidence="6" id="KW-1185">Reference proteome</keyword>
<dbReference type="OrthoDB" id="414530at2759"/>
<sequence length="3568" mass="400426">MHQCLMYSVLTSMNFFKYYIHGKVFSRWQQHTRFTLYCHARKNLVRRLFLAKPLFVGPLIKISTLARLEVESVKVVSIGSNVYNLADFEREQATVRSASCAQKELEMLHDQTVAAMDKLVQVVGEGLTSSRCGKATEPQSHEPPQGTLRPRMKSMVQEKKEASDSARRHRLAVYDNQMLGDCVRLVDYMFQACLVKVVINAAVEFFNRVDSSTKMFSISVAYGEKTMVPQSRAEILGCHCVFVGYWYLPSVPQWAPMEVFDPSLDQFLEMQTKLWRSSVQVVNGILSLLSSPHYVKHISASTGNTQTARGPAIPGRNTCARDPKCAGLAPALKQGFEATIKLESTTSTTSSSSGDYMEHSFIIRRSITAFRADFSYRERFIQAISGEKKNIPSWSGQPSSLRSWLKLLAYWEMETTLSRDKWGIRLYQSFAEGTQPRKIADQVAMEDLLSARGYGLILSALMAKYKPFLDIAGPTSIDKFFYMGERGKSESFATFLAAKEVARQEMEQNLQERIPDRVAGRILLRQSNLSEFQRELISLKDNATMLSFDEVAAMLRPLDRPEMLAQAAQSELGTHASKHYPVMYAETEELPVQDEDPQEDGEDYEETSESEFDELYFEDKEFEEDEAIYIQAYHSAYADVRRDLRERRRERGFINHNKVAGSKASTPRPSKDKGRGHVPRRKFGKGAGKRSGKGQGSNGKMMRGTAEQLVSRARCYNCQELGHYARDCPLKGSGKGNKATFVVTRGTSGSNFMVCIVDTAAEDAVIGETAFQTLVQELRQHNLQPVEIPFSGVETPCAGIGGQAKLKALVDIPVSVAGLHGLLRFNVLQDGVMATPPLLPVSFLEAIAALIDLGNNMIRTPSGRTTPMNRLPSGHRTVDILDFRDRPWQLPPHVCPPEGDPFQVSSRTKTLGEEATSGVWCSTTSTSSATPETPENKELFLTLQDSQSVEDTAKNLRLQQKWSYEDMDAFLTSLRLQAREHTRTVVKKTVENKDPASFSLILGQYVHGAFTGVTKATKLYPEMTKYVTAWIRNNFPTLHFTSIALNANLKVPIHRDLNNQEDCPNVAIAFGDHSKGGLWIQSGGAMSGEKKLPETWRKCPNGSRVPGHVHECRRSPVRFFPKFWHETQKWIGQRVGMNIYTIRGSAPQLVEVCQDLLNLGFRLDTSTRTRPPCQHVLMDASDPKETPAALEMNSRQCEFDLEGAFEPVKEPNPHAWNRPSRLERMIALAGKFFLNSRRRPHRPQRNNVVLAATGGPNGVGGSQDLQLTCAKEEDGRAEDRGSLEAFGRSGAVGHHDCKTRDGDRLDDPRRAEGDPIIDSYLIEHTGQQEEVEGCPRRSRRWRSDVEVQGAQDLCPGAGRLQPPSGQASMPGEFHQPVVDLHPVRQSMEEDGTSRGIQPTTSGDAGACGKGHQPKRTRISEFPTSSTRSPSARRQDGGIGPLGETADTWRADEPSSWKDIFFNNDDRGAGEDDGWRRTTTSSRESPSNIVGIEASAEIQDTRSEGAPGDLRDQQQRRGALVGSGDGEFPRHGKMKQNKILLEAQNLAWEKSGPLHQLGTYLLKTNKTLKPLLVLLTWVTTGWMNCQPEFLGTPTASLVWCAQQGEWRPCRDDDGLQRRVGCHVFDNKYQKFNWVMDFAEHTDPNYHNKFVALSKGQTSQLQKVLEKNLVDVGEVYSPPRVIKRAEKMGLKPGFALDLATGWDFSRRDHQQEALRLIRKHRPALIVLSPPCTPFSCIRNLTNFKRDPSEVEREWQDGMRHLSFAVDIAWIQIRAGRGFLFEHPMRASSWKSATLEALQNHPLVYTIRMDMCQFGLKDKQGAAHLKPTILLTNIRELVDSLSKRCDRQHEHASLLGGNVAKWSAIYTDSFVDAILKGLRKHLMTESYPVFGMADSWTCGVDHLVCRHFSPRTTMVTPKDCQLIAANNLKFTGMRHVCQQIVGGPTKTLSDDWTAPAAVRVLLPAWTGSTILPLEHQVLLPEPFAGFATWLARGAAHDLHDYQVQQVYFLSEWTLNFPSHHILGEEARDRRQAIKDDPSLSTASPPRIDSEAEPLLGNNVGGDPNLASSASLGSQRRENLNAMDPHNMVVDEIDEDERRVRAELQALPDVKMPEGPDEEAVKPPPADIRRELFRVHRNLGHPDNATLARALKHAGAKPEYIRWVRCGFECAICAQKRRPMSHRPAHLHSRSMPFNEVIGVDLFYIQRRTYLNILDWGTNLQWVEILPDRTSATVARAMAMSWFGHYGPPAMVICDQGPEFTGREFCDLMGDQGVVIHFTDVNSPWQNSRTEKAGGVFKSRLAKVCQEASVITEGELKIAVAETAWMHNKFYDRSGYSPHQRVFGSSLRMPGSLLTDDGLDREFLEVPITDEMKRAREIREKAAKAWMENQDYEAVSRAAKANTRTVDKIPIKPNDRVFVWRSTKDFVGWSGPGVVIQVTDNGRSLWISLRGYLMKASREQTRLATGEESFGVELQRILSRELLDDLESNRIKHYRDVREEGPPDESVESEDEFAMYSPSLADMEVENENPVPEGHPEQPTAGIEVISTTEEASASNPPESSLPPTETPEPTTPRISTAPASRRSSIRVDEASHGHFPFGPIREERPGPPTPYPMVSAPTSWPNPSAPATFLEVNSLTEDEPVKWWKDRARNRWEPIPTDKNGFAAKEAVAYYSYTNKCILLAKKKKESPGQVDFKKLPESLKKVFRKARDKEIKSLIDSGAIRVMSLEESRKFAKDHPEHVLTSRYVDRWKPSTDGSLLPERFDAYDSKLAQDETVAPKSRWTVVGWKDPEVHSIERSALTPLTTSIYLAMQTAASRKWAGHVRDVKTAFLQGMPTTRKQKLAVKMPPCEHFPEYHVEQLILLLTEVYGLVSGPAWWRCSLLQVLVKELGYRVNAFDKCVLTLDADEKETKEDQKKTQGIIVVEVDDILEGGGPRHRQKMALLESRFKFGKITNLMDASEGSGYAGRRLRQRADYSFSYSMDDYVENRLRYVKIDRRFTKKAAPSLALTTDEESQLRGAIAALNWAAREGRPDASAPASILAGCFPNPSVADVLAVNKAVETLKATKVELIIHAFPENQIRHVVISDSSFDPSGKQKPQHGWLQAITTPGLNRGERTPISLIAWKSKRLKRKAGNTLLCESISLSTAVGALEKQVATWASFTRSKFRPQDLELDISEEVRLGLRSSTSVIASDDKAYSDPAAIAISDSKSLFDALHAEQAHGEDDRSALEVAIIQESLLRLGGRVRWIPHNVNPSDALTKVDGAHVQPLIQLLRGISGVKVMAHKQIARLQVESILHHNRQFNHYTAAVREKILTDITNAQKFSDKHFELFRRIHDYGNNWDEEAYLASTTSHEELASDMGRMREFQADLDKYKPHHNVGIIVVDGRNLRASLQPVPERGLAAMKKALTDIARRKCQGVLQRFDQANKVLDERPKSLTAYADYVKAAGHVVHSWLWHVVQSSRCRQQFQYSFERGQSGSCHVFIQWLIWLSTGSSTEAWTTEAAELHIPPILKLTLDLQTIQHRHVQLPCVAHALWLPLESRSCAGITTAGRLVLNVHGFGCQLQDLCLYRV</sequence>
<proteinExistence type="predicted"/>
<reference evidence="5" key="1">
    <citation type="submission" date="2021-02" db="EMBL/GenBank/DDBJ databases">
        <authorList>
            <person name="Dougan E. K."/>
            <person name="Rhodes N."/>
            <person name="Thang M."/>
            <person name="Chan C."/>
        </authorList>
    </citation>
    <scope>NUCLEOTIDE SEQUENCE</scope>
</reference>
<feature type="compositionally biased region" description="Low complexity" evidence="2">
    <location>
        <begin position="2546"/>
        <end position="2560"/>
    </location>
</feature>
<evidence type="ECO:0000259" key="3">
    <source>
        <dbReference type="PROSITE" id="PS50158"/>
    </source>
</evidence>
<dbReference type="PROSITE" id="PS50158">
    <property type="entry name" value="ZF_CCHC"/>
    <property type="match status" value="1"/>
</dbReference>
<evidence type="ECO:0000313" key="6">
    <source>
        <dbReference type="Proteomes" id="UP000604046"/>
    </source>
</evidence>
<dbReference type="GO" id="GO:0015074">
    <property type="term" value="P:DNA integration"/>
    <property type="evidence" value="ECO:0007669"/>
    <property type="project" value="InterPro"/>
</dbReference>
<dbReference type="EMBL" id="CAJNDS010002211">
    <property type="protein sequence ID" value="CAE7374918.1"/>
    <property type="molecule type" value="Genomic_DNA"/>
</dbReference>
<comment type="caution">
    <text evidence="5">The sequence shown here is derived from an EMBL/GenBank/DDBJ whole genome shotgun (WGS) entry which is preliminary data.</text>
</comment>
<evidence type="ECO:0000256" key="2">
    <source>
        <dbReference type="SAM" id="MobiDB-lite"/>
    </source>
</evidence>
<keyword evidence="1" id="KW-0479">Metal-binding</keyword>
<dbReference type="Pfam" id="PF00098">
    <property type="entry name" value="zf-CCHC"/>
    <property type="match status" value="1"/>
</dbReference>
<dbReference type="InterPro" id="IPR001878">
    <property type="entry name" value="Znf_CCHC"/>
</dbReference>
<dbReference type="SUPFAM" id="SSF57756">
    <property type="entry name" value="Retrovirus zinc finger-like domains"/>
    <property type="match status" value="1"/>
</dbReference>
<evidence type="ECO:0000256" key="1">
    <source>
        <dbReference type="PROSITE-ProRule" id="PRU00047"/>
    </source>
</evidence>
<feature type="compositionally biased region" description="Basic and acidic residues" evidence="2">
    <location>
        <begin position="1446"/>
        <end position="1455"/>
    </location>
</feature>
<dbReference type="PROSITE" id="PS50994">
    <property type="entry name" value="INTEGRASE"/>
    <property type="match status" value="1"/>
</dbReference>
<feature type="domain" description="Integrase catalytic" evidence="4">
    <location>
        <begin position="2185"/>
        <end position="2342"/>
    </location>
</feature>
<feature type="compositionally biased region" description="Basic and acidic residues" evidence="2">
    <location>
        <begin position="1463"/>
        <end position="1475"/>
    </location>
</feature>
<dbReference type="InterPro" id="IPR012337">
    <property type="entry name" value="RNaseH-like_sf"/>
</dbReference>
<dbReference type="InterPro" id="IPR036875">
    <property type="entry name" value="Znf_CCHC_sf"/>
</dbReference>
<accession>A0A812PT68</accession>
<dbReference type="Gene3D" id="4.10.60.10">
    <property type="entry name" value="Zinc finger, CCHC-type"/>
    <property type="match status" value="1"/>
</dbReference>
<keyword evidence="1" id="KW-0862">Zinc</keyword>